<dbReference type="Gene3D" id="3.90.79.10">
    <property type="entry name" value="Nucleoside Triphosphate Pyrophosphohydrolase"/>
    <property type="match status" value="1"/>
</dbReference>
<keyword evidence="3" id="KW-0479">Metal-binding</keyword>
<dbReference type="PANTHER" id="PTHR12318:SF0">
    <property type="entry name" value="ACYL-COENZYME A DIPHOSPHATASE NUDT19"/>
    <property type="match status" value="1"/>
</dbReference>
<dbReference type="InterPro" id="IPR039121">
    <property type="entry name" value="NUDT19"/>
</dbReference>
<dbReference type="AlphaFoldDB" id="A0A3B0SZC8"/>
<dbReference type="GO" id="GO:0046872">
    <property type="term" value="F:metal ion binding"/>
    <property type="evidence" value="ECO:0007669"/>
    <property type="project" value="UniProtKB-KW"/>
</dbReference>
<keyword evidence="5" id="KW-0460">Magnesium</keyword>
<dbReference type="InterPro" id="IPR015797">
    <property type="entry name" value="NUDIX_hydrolase-like_dom_sf"/>
</dbReference>
<evidence type="ECO:0000256" key="2">
    <source>
        <dbReference type="ARBA" id="ARBA00001946"/>
    </source>
</evidence>
<evidence type="ECO:0000256" key="4">
    <source>
        <dbReference type="ARBA" id="ARBA00022801"/>
    </source>
</evidence>
<organism evidence="8">
    <name type="scientific">hydrothermal vent metagenome</name>
    <dbReference type="NCBI Taxonomy" id="652676"/>
    <lineage>
        <taxon>unclassified sequences</taxon>
        <taxon>metagenomes</taxon>
        <taxon>ecological metagenomes</taxon>
    </lineage>
</organism>
<comment type="cofactor">
    <cofactor evidence="1">
        <name>Mn(2+)</name>
        <dbReference type="ChEBI" id="CHEBI:29035"/>
    </cofactor>
</comment>
<dbReference type="PROSITE" id="PS51462">
    <property type="entry name" value="NUDIX"/>
    <property type="match status" value="1"/>
</dbReference>
<feature type="domain" description="Nudix hydrolase" evidence="7">
    <location>
        <begin position="10"/>
        <end position="212"/>
    </location>
</feature>
<evidence type="ECO:0000259" key="7">
    <source>
        <dbReference type="PROSITE" id="PS51462"/>
    </source>
</evidence>
<dbReference type="SUPFAM" id="SSF55811">
    <property type="entry name" value="Nudix"/>
    <property type="match status" value="1"/>
</dbReference>
<reference evidence="8" key="1">
    <citation type="submission" date="2018-06" db="EMBL/GenBank/DDBJ databases">
        <authorList>
            <person name="Zhirakovskaya E."/>
        </authorList>
    </citation>
    <scope>NUCLEOTIDE SEQUENCE</scope>
</reference>
<proteinExistence type="predicted"/>
<keyword evidence="4" id="KW-0378">Hydrolase</keyword>
<dbReference type="GO" id="GO:0016818">
    <property type="term" value="F:hydrolase activity, acting on acid anhydrides, in phosphorus-containing anhydrides"/>
    <property type="evidence" value="ECO:0007669"/>
    <property type="project" value="InterPro"/>
</dbReference>
<evidence type="ECO:0000313" key="8">
    <source>
        <dbReference type="EMBL" id="VAW05489.1"/>
    </source>
</evidence>
<accession>A0A3B0SZC8</accession>
<sequence length="273" mass="30317">MTNRPTQPATPKDSASILIIRDGAAHPVFGSLQILMVKRHRNVKFAGGAYVFPGGKLDPADKALEESDQKTSLNNISAEFSGLRYAALREVFEETGLIIGTINGQPIDEPTRKAIDDKYRVDFLAGAITLAEFLDRSGVRLDMSDCLPFAHWITPTAYPIRFDTRFFLCVAPEGQNPSPDGHEITDVEWMHPMTLVEESDGILMFPTMMNLKKLGQAKSVAEALRLLSERQIITVTPEVIRGDKIRFRKIPDDAGYDDVDQSRTRAAIDINKG</sequence>
<evidence type="ECO:0000256" key="1">
    <source>
        <dbReference type="ARBA" id="ARBA00001936"/>
    </source>
</evidence>
<dbReference type="EMBL" id="UOEJ01000212">
    <property type="protein sequence ID" value="VAW05489.1"/>
    <property type="molecule type" value="Genomic_DNA"/>
</dbReference>
<dbReference type="InterPro" id="IPR000086">
    <property type="entry name" value="NUDIX_hydrolase_dom"/>
</dbReference>
<keyword evidence="6" id="KW-0464">Manganese</keyword>
<evidence type="ECO:0000256" key="6">
    <source>
        <dbReference type="ARBA" id="ARBA00023211"/>
    </source>
</evidence>
<gene>
    <name evidence="8" type="ORF">MNBD_ALPHA01-2198</name>
</gene>
<comment type="cofactor">
    <cofactor evidence="2">
        <name>Mg(2+)</name>
        <dbReference type="ChEBI" id="CHEBI:18420"/>
    </cofactor>
</comment>
<dbReference type="PANTHER" id="PTHR12318">
    <property type="entry name" value="TESTOSTERONE-REGULATED PROTEIN RP2"/>
    <property type="match status" value="1"/>
</dbReference>
<evidence type="ECO:0000256" key="3">
    <source>
        <dbReference type="ARBA" id="ARBA00022723"/>
    </source>
</evidence>
<name>A0A3B0SZC8_9ZZZZ</name>
<protein>
    <recommendedName>
        <fullName evidence="7">Nudix hydrolase domain-containing protein</fullName>
    </recommendedName>
</protein>
<dbReference type="CDD" id="cd18870">
    <property type="entry name" value="NUDIX_AcylCoAdiphos_Nudt19"/>
    <property type="match status" value="1"/>
</dbReference>
<evidence type="ECO:0000256" key="5">
    <source>
        <dbReference type="ARBA" id="ARBA00022842"/>
    </source>
</evidence>